<dbReference type="Pfam" id="PF05345">
    <property type="entry name" value="He_PIG"/>
    <property type="match status" value="1"/>
</dbReference>
<protein>
    <submittedName>
        <fullName evidence="9">Subtilisin family serine protease</fullName>
    </submittedName>
</protein>
<dbReference type="GO" id="GO:0006508">
    <property type="term" value="P:proteolysis"/>
    <property type="evidence" value="ECO:0007669"/>
    <property type="project" value="UniProtKB-KW"/>
</dbReference>
<dbReference type="Gene3D" id="2.60.40.10">
    <property type="entry name" value="Immunoglobulins"/>
    <property type="match status" value="1"/>
</dbReference>
<organism evidence="9 10">
    <name type="scientific">Actinokineospora auranticolor</name>
    <dbReference type="NCBI Taxonomy" id="155976"/>
    <lineage>
        <taxon>Bacteria</taxon>
        <taxon>Bacillati</taxon>
        <taxon>Actinomycetota</taxon>
        <taxon>Actinomycetes</taxon>
        <taxon>Pseudonocardiales</taxon>
        <taxon>Pseudonocardiaceae</taxon>
        <taxon>Actinokineospora</taxon>
    </lineage>
</organism>
<dbReference type="InterPro" id="IPR002884">
    <property type="entry name" value="P_dom"/>
</dbReference>
<dbReference type="GO" id="GO:0005975">
    <property type="term" value="P:carbohydrate metabolic process"/>
    <property type="evidence" value="ECO:0007669"/>
    <property type="project" value="UniProtKB-ARBA"/>
</dbReference>
<dbReference type="Gene3D" id="2.60.120.260">
    <property type="entry name" value="Galactose-binding domain-like"/>
    <property type="match status" value="1"/>
</dbReference>
<evidence type="ECO:0000313" key="10">
    <source>
        <dbReference type="Proteomes" id="UP000239203"/>
    </source>
</evidence>
<keyword evidence="2 5" id="KW-0645">Protease</keyword>
<dbReference type="InterPro" id="IPR037045">
    <property type="entry name" value="S8pro/Inhibitor_I9_sf"/>
</dbReference>
<dbReference type="PANTHER" id="PTHR43806">
    <property type="entry name" value="PEPTIDASE S8"/>
    <property type="match status" value="1"/>
</dbReference>
<evidence type="ECO:0000256" key="7">
    <source>
        <dbReference type="SAM" id="SignalP"/>
    </source>
</evidence>
<comment type="caution">
    <text evidence="9">The sequence shown here is derived from an EMBL/GenBank/DDBJ whole genome shotgun (WGS) entry which is preliminary data.</text>
</comment>
<dbReference type="PROSITE" id="PS00136">
    <property type="entry name" value="SUBTILASE_ASP"/>
    <property type="match status" value="1"/>
</dbReference>
<keyword evidence="4 5" id="KW-0720">Serine protease</keyword>
<dbReference type="CDD" id="cd04077">
    <property type="entry name" value="Peptidases_S8_PCSK9_ProteinaseK_like"/>
    <property type="match status" value="1"/>
</dbReference>
<dbReference type="Gene3D" id="3.40.50.200">
    <property type="entry name" value="Peptidase S8/S53 domain"/>
    <property type="match status" value="1"/>
</dbReference>
<dbReference type="InterPro" id="IPR000209">
    <property type="entry name" value="Peptidase_S8/S53_dom"/>
</dbReference>
<dbReference type="InterPro" id="IPR023827">
    <property type="entry name" value="Peptidase_S8_Asp-AS"/>
</dbReference>
<dbReference type="GO" id="GO:0016020">
    <property type="term" value="C:membrane"/>
    <property type="evidence" value="ECO:0007669"/>
    <property type="project" value="InterPro"/>
</dbReference>
<name>A0A2S6GJP3_9PSEU</name>
<dbReference type="InterPro" id="IPR010259">
    <property type="entry name" value="S8pro/Inhibitor_I9"/>
</dbReference>
<dbReference type="InterPro" id="IPR050131">
    <property type="entry name" value="Peptidase_S8_subtilisin-like"/>
</dbReference>
<dbReference type="SUPFAM" id="SSF49313">
    <property type="entry name" value="Cadherin-like"/>
    <property type="match status" value="1"/>
</dbReference>
<dbReference type="InterPro" id="IPR036852">
    <property type="entry name" value="Peptidase_S8/S53_dom_sf"/>
</dbReference>
<dbReference type="Pfam" id="PF05922">
    <property type="entry name" value="Inhibitor_I9"/>
    <property type="match status" value="1"/>
</dbReference>
<dbReference type="PROSITE" id="PS00137">
    <property type="entry name" value="SUBTILASE_HIS"/>
    <property type="match status" value="1"/>
</dbReference>
<evidence type="ECO:0000256" key="3">
    <source>
        <dbReference type="ARBA" id="ARBA00022801"/>
    </source>
</evidence>
<dbReference type="InterPro" id="IPR015919">
    <property type="entry name" value="Cadherin-like_sf"/>
</dbReference>
<dbReference type="PROSITE" id="PS00138">
    <property type="entry name" value="SUBTILASE_SER"/>
    <property type="match status" value="1"/>
</dbReference>
<dbReference type="PROSITE" id="PS51829">
    <property type="entry name" value="P_HOMO_B"/>
    <property type="match status" value="1"/>
</dbReference>
<dbReference type="InterPro" id="IPR008979">
    <property type="entry name" value="Galactose-bd-like_sf"/>
</dbReference>
<dbReference type="PROSITE" id="PS51892">
    <property type="entry name" value="SUBTILASE"/>
    <property type="match status" value="1"/>
</dbReference>
<comment type="similarity">
    <text evidence="1 5 6">Belongs to the peptidase S8 family.</text>
</comment>
<evidence type="ECO:0000259" key="8">
    <source>
        <dbReference type="PROSITE" id="PS51829"/>
    </source>
</evidence>
<dbReference type="GO" id="GO:0005509">
    <property type="term" value="F:calcium ion binding"/>
    <property type="evidence" value="ECO:0007669"/>
    <property type="project" value="InterPro"/>
</dbReference>
<sequence>MKKRLSLRTKTVIVSAAALAGVAAIVAPPAFSAEETAPAVLNAGAPDSVPDRYIVVFKAQGQGLHSVGSTAAALTHRYGGRVRHTYDAGFNGYSATMSATAAAEVAKDPAVRYVQQVTTVRLADTQSNPPNWGDDRIDQRDLPLNRAFSYPANPGQGARVYVMDTGINANHQDFTGRIAPGYDFVDDDSTPQDCHGHGTHVAGTAAGTTYGIAKKATVVAVRVLSCGGSGGNDDIIAGINWIKTNAVKPAVVNYSIGCSQRCSDTTMDNAVAALIASGVQWVQAAGNSSDDACGYSPQKLPAAITVGNTNNTDGRNSTSNYGRCLDLFAPGTNIVSAAYNNNTGSATMTGTSMASPHVAGSAAVYLGQNPSATPQQVRDALVTNGTTGKVTSAGTGSPNVLLHTAFMNGSQPGEVTVANPGAQNAVVGQPYSLNNSASGGTAPYTWSATGLPAGLTITASTGAISGTPTAAGTANVTVTARDSAGRTGTVAFALTVGTTGTCGPVTNGTDYPINDLATTESPVAVSGCTGNASATATVAVNIEHTYIADLVVTLVAPDGSTYVLHDKAGGSADNINRSYTVNLSSEAKNGTWKLRVQDTYANDTGKIDSWTLTV</sequence>
<proteinExistence type="inferred from homology"/>
<dbReference type="PANTHER" id="PTHR43806:SF11">
    <property type="entry name" value="CEREVISIN-RELATED"/>
    <property type="match status" value="1"/>
</dbReference>
<dbReference type="SUPFAM" id="SSF49785">
    <property type="entry name" value="Galactose-binding domain-like"/>
    <property type="match status" value="1"/>
</dbReference>
<feature type="chain" id="PRO_5015524446" evidence="7">
    <location>
        <begin position="33"/>
        <end position="614"/>
    </location>
</feature>
<dbReference type="Pfam" id="PF01483">
    <property type="entry name" value="P_proprotein"/>
    <property type="match status" value="1"/>
</dbReference>
<dbReference type="Proteomes" id="UP000239203">
    <property type="component" value="Unassembled WGS sequence"/>
</dbReference>
<dbReference type="InterPro" id="IPR013783">
    <property type="entry name" value="Ig-like_fold"/>
</dbReference>
<dbReference type="GO" id="GO:0004252">
    <property type="term" value="F:serine-type endopeptidase activity"/>
    <property type="evidence" value="ECO:0007669"/>
    <property type="project" value="UniProtKB-UniRule"/>
</dbReference>
<feature type="active site" description="Charge relay system" evidence="5">
    <location>
        <position position="197"/>
    </location>
</feature>
<feature type="signal peptide" evidence="7">
    <location>
        <begin position="1"/>
        <end position="32"/>
    </location>
</feature>
<feature type="domain" description="P/Homo B" evidence="8">
    <location>
        <begin position="489"/>
        <end position="614"/>
    </location>
</feature>
<keyword evidence="3 5" id="KW-0378">Hydrolase</keyword>
<dbReference type="SUPFAM" id="SSF52743">
    <property type="entry name" value="Subtilisin-like"/>
    <property type="match status" value="1"/>
</dbReference>
<dbReference type="Pfam" id="PF00082">
    <property type="entry name" value="Peptidase_S8"/>
    <property type="match status" value="1"/>
</dbReference>
<dbReference type="Gene3D" id="3.30.70.80">
    <property type="entry name" value="Peptidase S8 propeptide/proteinase inhibitor I9"/>
    <property type="match status" value="1"/>
</dbReference>
<accession>A0A2S6GJP3</accession>
<gene>
    <name evidence="9" type="ORF">CLV40_114106</name>
</gene>
<dbReference type="InterPro" id="IPR015500">
    <property type="entry name" value="Peptidase_S8_subtilisin-rel"/>
</dbReference>
<dbReference type="GO" id="GO:0005615">
    <property type="term" value="C:extracellular space"/>
    <property type="evidence" value="ECO:0007669"/>
    <property type="project" value="TreeGrafter"/>
</dbReference>
<dbReference type="FunFam" id="3.40.50.200:FF:000014">
    <property type="entry name" value="Proteinase K"/>
    <property type="match status" value="1"/>
</dbReference>
<evidence type="ECO:0000256" key="4">
    <source>
        <dbReference type="ARBA" id="ARBA00022825"/>
    </source>
</evidence>
<dbReference type="EMBL" id="PTIX01000014">
    <property type="protein sequence ID" value="PPK65454.1"/>
    <property type="molecule type" value="Genomic_DNA"/>
</dbReference>
<evidence type="ECO:0000256" key="1">
    <source>
        <dbReference type="ARBA" id="ARBA00011073"/>
    </source>
</evidence>
<feature type="active site" description="Charge relay system" evidence="5">
    <location>
        <position position="164"/>
    </location>
</feature>
<dbReference type="InterPro" id="IPR034193">
    <property type="entry name" value="PCSK9_ProteinaseK-like"/>
</dbReference>
<keyword evidence="10" id="KW-1185">Reference proteome</keyword>
<keyword evidence="7" id="KW-0732">Signal</keyword>
<evidence type="ECO:0000313" key="9">
    <source>
        <dbReference type="EMBL" id="PPK65454.1"/>
    </source>
</evidence>
<dbReference type="InterPro" id="IPR023828">
    <property type="entry name" value="Peptidase_S8_Ser-AS"/>
</dbReference>
<reference evidence="9 10" key="1">
    <citation type="submission" date="2018-02" db="EMBL/GenBank/DDBJ databases">
        <title>Genomic Encyclopedia of Archaeal and Bacterial Type Strains, Phase II (KMG-II): from individual species to whole genera.</title>
        <authorList>
            <person name="Goeker M."/>
        </authorList>
    </citation>
    <scope>NUCLEOTIDE SEQUENCE [LARGE SCALE GENOMIC DNA]</scope>
    <source>
        <strain evidence="9 10">YU 961-1</strain>
    </source>
</reference>
<dbReference type="InterPro" id="IPR022398">
    <property type="entry name" value="Peptidase_S8_His-AS"/>
</dbReference>
<feature type="active site" description="Charge relay system" evidence="5">
    <location>
        <position position="352"/>
    </location>
</feature>
<dbReference type="PRINTS" id="PR00723">
    <property type="entry name" value="SUBTILISIN"/>
</dbReference>
<dbReference type="OrthoDB" id="9813435at2"/>
<evidence type="ECO:0000256" key="6">
    <source>
        <dbReference type="RuleBase" id="RU003355"/>
    </source>
</evidence>
<dbReference type="RefSeq" id="WP_104481213.1">
    <property type="nucleotide sequence ID" value="NZ_CP154825.1"/>
</dbReference>
<evidence type="ECO:0000256" key="5">
    <source>
        <dbReference type="PROSITE-ProRule" id="PRU01240"/>
    </source>
</evidence>
<evidence type="ECO:0000256" key="2">
    <source>
        <dbReference type="ARBA" id="ARBA00022670"/>
    </source>
</evidence>
<dbReference type="AlphaFoldDB" id="A0A2S6GJP3"/>
<dbReference type="SUPFAM" id="SSF54897">
    <property type="entry name" value="Protease propeptides/inhibitors"/>
    <property type="match status" value="1"/>
</dbReference>